<dbReference type="Proteomes" id="UP000504603">
    <property type="component" value="Unplaced"/>
</dbReference>
<name>A0A6J1C5Z6_MOMCH</name>
<proteinExistence type="predicted"/>
<dbReference type="GeneID" id="111008716"/>
<dbReference type="PANTHER" id="PTHR34665">
    <property type="entry name" value="DUF3741 DOMAIN-CONTAINING PROTEIN"/>
    <property type="match status" value="1"/>
</dbReference>
<accession>A0A6J1C5Z6</accession>
<dbReference type="AlphaFoldDB" id="A0A6J1C5Z6"/>
<dbReference type="RefSeq" id="XP_022137185.1">
    <property type="nucleotide sequence ID" value="XM_022281493.1"/>
</dbReference>
<protein>
    <submittedName>
        <fullName evidence="3">Uncharacterized protein LOC111008716</fullName>
    </submittedName>
</protein>
<evidence type="ECO:0000313" key="3">
    <source>
        <dbReference type="RefSeq" id="XP_022137185.1"/>
    </source>
</evidence>
<gene>
    <name evidence="3" type="primary">LOC111008716</name>
</gene>
<dbReference type="OrthoDB" id="1921290at2759"/>
<organism evidence="2 3">
    <name type="scientific">Momordica charantia</name>
    <name type="common">Bitter gourd</name>
    <name type="synonym">Balsam pear</name>
    <dbReference type="NCBI Taxonomy" id="3673"/>
    <lineage>
        <taxon>Eukaryota</taxon>
        <taxon>Viridiplantae</taxon>
        <taxon>Streptophyta</taxon>
        <taxon>Embryophyta</taxon>
        <taxon>Tracheophyta</taxon>
        <taxon>Spermatophyta</taxon>
        <taxon>Magnoliopsida</taxon>
        <taxon>eudicotyledons</taxon>
        <taxon>Gunneridae</taxon>
        <taxon>Pentapetalae</taxon>
        <taxon>rosids</taxon>
        <taxon>fabids</taxon>
        <taxon>Cucurbitales</taxon>
        <taxon>Cucurbitaceae</taxon>
        <taxon>Momordiceae</taxon>
        <taxon>Momordica</taxon>
    </lineage>
</organism>
<reference evidence="3" key="1">
    <citation type="submission" date="2025-08" db="UniProtKB">
        <authorList>
            <consortium name="RefSeq"/>
        </authorList>
    </citation>
    <scope>IDENTIFICATION</scope>
    <source>
        <strain evidence="3">OHB3-1</strain>
    </source>
</reference>
<dbReference type="PANTHER" id="PTHR34665:SF1">
    <property type="entry name" value="OS02G0595200 PROTEIN"/>
    <property type="match status" value="1"/>
</dbReference>
<sequence length="136" mass="15561">MKKKPEVEDDHRHLEILKAVAQAWHSHTGSSKPANEFDAHRRNCRGTPSRFKLEAIRTRSSAGDRSGGPRWDFSQSLWDSYEIVTVSKKLEAGLVLDGDVFHEYDGGGRGRVQRKHTESNNSLRNLFNRVSSRRFN</sequence>
<keyword evidence="2" id="KW-1185">Reference proteome</keyword>
<evidence type="ECO:0000313" key="2">
    <source>
        <dbReference type="Proteomes" id="UP000504603"/>
    </source>
</evidence>
<feature type="region of interest" description="Disordered" evidence="1">
    <location>
        <begin position="24"/>
        <end position="51"/>
    </location>
</feature>
<dbReference type="KEGG" id="mcha:111008716"/>
<evidence type="ECO:0000256" key="1">
    <source>
        <dbReference type="SAM" id="MobiDB-lite"/>
    </source>
</evidence>